<dbReference type="CDD" id="cd00265">
    <property type="entry name" value="MADS_MEF2_like"/>
    <property type="match status" value="1"/>
</dbReference>
<gene>
    <name evidence="7" type="ORF">IFM89_024416</name>
</gene>
<organism evidence="7 8">
    <name type="scientific">Coptis chinensis</name>
    <dbReference type="NCBI Taxonomy" id="261450"/>
    <lineage>
        <taxon>Eukaryota</taxon>
        <taxon>Viridiplantae</taxon>
        <taxon>Streptophyta</taxon>
        <taxon>Embryophyta</taxon>
        <taxon>Tracheophyta</taxon>
        <taxon>Spermatophyta</taxon>
        <taxon>Magnoliopsida</taxon>
        <taxon>Ranunculales</taxon>
        <taxon>Ranunculaceae</taxon>
        <taxon>Coptidoideae</taxon>
        <taxon>Coptis</taxon>
    </lineage>
</organism>
<keyword evidence="2" id="KW-0805">Transcription regulation</keyword>
<dbReference type="PRINTS" id="PR00404">
    <property type="entry name" value="MADSDOMAIN"/>
</dbReference>
<evidence type="ECO:0000259" key="6">
    <source>
        <dbReference type="PROSITE" id="PS50066"/>
    </source>
</evidence>
<keyword evidence="5" id="KW-0539">Nucleus</keyword>
<dbReference type="GO" id="GO:0000981">
    <property type="term" value="F:DNA-binding transcription factor activity, RNA polymerase II-specific"/>
    <property type="evidence" value="ECO:0007669"/>
    <property type="project" value="TreeGrafter"/>
</dbReference>
<sequence>MVRRRIPIEKIENSERRSVTFTKRRQGLFSKSSTLCKLCDAQIAMVVFSANGKCFEFGHPSPEAVIERYCKGEETQHNFWYEDVDISQLNSLELQEFEGNLKNLKQSVLRRLETTSNINGNGVDTTSVCNTEIGSSSAMIPASTIYDDVMYNFDSSAAIANNLDLAKTNDVCGDFDSSLRVLEDELPEFIFGDDVFGGDFVRMPTAIVSDDYSYKENGSSWCVMENMIPQLCTDDGKTNPIVETMGNDDPVTSINNSNSIDDCVSTLDSKEAFNRYLYPYWCNNERDYKNGDYNSTLNREEDDQYLLPYMCNDEGDDEMTALLNDMLVDNTQSGEYFLG</sequence>
<accession>A0A835HPR8</accession>
<dbReference type="SMART" id="SM00432">
    <property type="entry name" value="MADS"/>
    <property type="match status" value="1"/>
</dbReference>
<dbReference type="InterPro" id="IPR033896">
    <property type="entry name" value="MEF2-like_N"/>
</dbReference>
<dbReference type="InterPro" id="IPR002100">
    <property type="entry name" value="TF_MADSbox"/>
</dbReference>
<evidence type="ECO:0000256" key="5">
    <source>
        <dbReference type="ARBA" id="ARBA00023242"/>
    </source>
</evidence>
<dbReference type="PROSITE" id="PS50066">
    <property type="entry name" value="MADS_BOX_2"/>
    <property type="match status" value="1"/>
</dbReference>
<dbReference type="AlphaFoldDB" id="A0A835HPR8"/>
<dbReference type="Pfam" id="PF00319">
    <property type="entry name" value="SRF-TF"/>
    <property type="match status" value="1"/>
</dbReference>
<keyword evidence="8" id="KW-1185">Reference proteome</keyword>
<reference evidence="7 8" key="1">
    <citation type="submission" date="2020-10" db="EMBL/GenBank/DDBJ databases">
        <title>The Coptis chinensis genome and diversification of protoberbering-type alkaloids.</title>
        <authorList>
            <person name="Wang B."/>
            <person name="Shu S."/>
            <person name="Song C."/>
            <person name="Liu Y."/>
        </authorList>
    </citation>
    <scope>NUCLEOTIDE SEQUENCE [LARGE SCALE GENOMIC DNA]</scope>
    <source>
        <strain evidence="7">HL-2020</strain>
        <tissue evidence="7">Leaf</tissue>
    </source>
</reference>
<evidence type="ECO:0000313" key="8">
    <source>
        <dbReference type="Proteomes" id="UP000631114"/>
    </source>
</evidence>
<dbReference type="GO" id="GO:0000978">
    <property type="term" value="F:RNA polymerase II cis-regulatory region sequence-specific DNA binding"/>
    <property type="evidence" value="ECO:0007669"/>
    <property type="project" value="TreeGrafter"/>
</dbReference>
<dbReference type="OrthoDB" id="1933443at2759"/>
<dbReference type="InterPro" id="IPR036879">
    <property type="entry name" value="TF_MADSbox_sf"/>
</dbReference>
<comment type="subcellular location">
    <subcellularLocation>
        <location evidence="1">Nucleus</location>
    </subcellularLocation>
</comment>
<evidence type="ECO:0000256" key="2">
    <source>
        <dbReference type="ARBA" id="ARBA00023015"/>
    </source>
</evidence>
<name>A0A835HPR8_9MAGN</name>
<proteinExistence type="predicted"/>
<evidence type="ECO:0000256" key="4">
    <source>
        <dbReference type="ARBA" id="ARBA00023163"/>
    </source>
</evidence>
<dbReference type="GO" id="GO:0045944">
    <property type="term" value="P:positive regulation of transcription by RNA polymerase II"/>
    <property type="evidence" value="ECO:0007669"/>
    <property type="project" value="InterPro"/>
</dbReference>
<dbReference type="SUPFAM" id="SSF55455">
    <property type="entry name" value="SRF-like"/>
    <property type="match status" value="1"/>
</dbReference>
<dbReference type="PANTHER" id="PTHR11945:SF534">
    <property type="entry name" value="MYOCYTE-SPECIFIC ENHANCER FACTOR 2"/>
    <property type="match status" value="1"/>
</dbReference>
<dbReference type="Proteomes" id="UP000631114">
    <property type="component" value="Unassembled WGS sequence"/>
</dbReference>
<keyword evidence="3" id="KW-0238">DNA-binding</keyword>
<dbReference type="GO" id="GO:0046983">
    <property type="term" value="F:protein dimerization activity"/>
    <property type="evidence" value="ECO:0007669"/>
    <property type="project" value="InterPro"/>
</dbReference>
<evidence type="ECO:0000313" key="7">
    <source>
        <dbReference type="EMBL" id="KAF9601953.1"/>
    </source>
</evidence>
<comment type="caution">
    <text evidence="7">The sequence shown here is derived from an EMBL/GenBank/DDBJ whole genome shotgun (WGS) entry which is preliminary data.</text>
</comment>
<keyword evidence="4" id="KW-0804">Transcription</keyword>
<evidence type="ECO:0000256" key="1">
    <source>
        <dbReference type="ARBA" id="ARBA00004123"/>
    </source>
</evidence>
<protein>
    <recommendedName>
        <fullName evidence="6">MADS-box domain-containing protein</fullName>
    </recommendedName>
</protein>
<dbReference type="GO" id="GO:0005634">
    <property type="term" value="C:nucleus"/>
    <property type="evidence" value="ECO:0007669"/>
    <property type="project" value="UniProtKB-SubCell"/>
</dbReference>
<dbReference type="Gene3D" id="3.40.1810.10">
    <property type="entry name" value="Transcription factor, MADS-box"/>
    <property type="match status" value="1"/>
</dbReference>
<dbReference type="EMBL" id="JADFTS010000006">
    <property type="protein sequence ID" value="KAF9601953.1"/>
    <property type="molecule type" value="Genomic_DNA"/>
</dbReference>
<evidence type="ECO:0000256" key="3">
    <source>
        <dbReference type="ARBA" id="ARBA00023125"/>
    </source>
</evidence>
<feature type="domain" description="MADS-box" evidence="6">
    <location>
        <begin position="1"/>
        <end position="61"/>
    </location>
</feature>
<dbReference type="PANTHER" id="PTHR11945">
    <property type="entry name" value="MADS BOX PROTEIN"/>
    <property type="match status" value="1"/>
</dbReference>